<dbReference type="KEGG" id="chih:GWR21_29935"/>
<dbReference type="GO" id="GO:0003700">
    <property type="term" value="F:DNA-binding transcription factor activity"/>
    <property type="evidence" value="ECO:0007669"/>
    <property type="project" value="InterPro"/>
</dbReference>
<sequence>MKRIDKYEGLYGERAPKPETGYLYSELLCTRSREYDWYIEPHVHPALYQLFFVEIGHFTFFEADRQRRLAAPCLILIPPMALHGFDYESKADGHILTLSDVMVDTLFPGETLTPMLTGIRCFNDFSGPYTATAIQALMQAVGIELFNDQPEKQLMLRACLQQLFLAVYRMWQYSQQTATQSDNHSLGYFRKFQQRIREAGTTQSIAALAKELGITPVHLNRICKEVAGRSAGQLVQDHLLEEAKKYLRYTSYSISEIAYLLNFEYPNYFARFFRKHTGMTPGAFREHQA</sequence>
<accession>A0A6B9ZMG0</accession>
<evidence type="ECO:0000313" key="5">
    <source>
        <dbReference type="EMBL" id="QHS63650.1"/>
    </source>
</evidence>
<keyword evidence="6" id="KW-1185">Reference proteome</keyword>
<protein>
    <submittedName>
        <fullName evidence="5">Helix-turn-helix domain-containing protein</fullName>
    </submittedName>
</protein>
<evidence type="ECO:0000256" key="1">
    <source>
        <dbReference type="ARBA" id="ARBA00023015"/>
    </source>
</evidence>
<keyword evidence="3" id="KW-0804">Transcription</keyword>
<organism evidence="5 6">
    <name type="scientific">Chitinophaga agri</name>
    <dbReference type="NCBI Taxonomy" id="2703787"/>
    <lineage>
        <taxon>Bacteria</taxon>
        <taxon>Pseudomonadati</taxon>
        <taxon>Bacteroidota</taxon>
        <taxon>Chitinophagia</taxon>
        <taxon>Chitinophagales</taxon>
        <taxon>Chitinophagaceae</taxon>
        <taxon>Chitinophaga</taxon>
    </lineage>
</organism>
<keyword evidence="2" id="KW-0238">DNA-binding</keyword>
<feature type="domain" description="HTH araC/xylS-type" evidence="4">
    <location>
        <begin position="204"/>
        <end position="287"/>
    </location>
</feature>
<dbReference type="PANTHER" id="PTHR43280">
    <property type="entry name" value="ARAC-FAMILY TRANSCRIPTIONAL REGULATOR"/>
    <property type="match status" value="1"/>
</dbReference>
<dbReference type="PRINTS" id="PR00032">
    <property type="entry name" value="HTHARAC"/>
</dbReference>
<dbReference type="InterPro" id="IPR009057">
    <property type="entry name" value="Homeodomain-like_sf"/>
</dbReference>
<dbReference type="EMBL" id="CP048113">
    <property type="protein sequence ID" value="QHS63650.1"/>
    <property type="molecule type" value="Genomic_DNA"/>
</dbReference>
<dbReference type="GO" id="GO:0043565">
    <property type="term" value="F:sequence-specific DNA binding"/>
    <property type="evidence" value="ECO:0007669"/>
    <property type="project" value="InterPro"/>
</dbReference>
<dbReference type="AlphaFoldDB" id="A0A6B9ZMG0"/>
<dbReference type="InterPro" id="IPR047264">
    <property type="entry name" value="Cupin_HpaA-like_N"/>
</dbReference>
<dbReference type="Pfam" id="PF12833">
    <property type="entry name" value="HTH_18"/>
    <property type="match status" value="1"/>
</dbReference>
<dbReference type="PROSITE" id="PS01124">
    <property type="entry name" value="HTH_ARAC_FAMILY_2"/>
    <property type="match status" value="1"/>
</dbReference>
<name>A0A6B9ZMG0_9BACT</name>
<dbReference type="InterPro" id="IPR020449">
    <property type="entry name" value="Tscrpt_reg_AraC-type_HTH"/>
</dbReference>
<dbReference type="Gene3D" id="1.10.10.60">
    <property type="entry name" value="Homeodomain-like"/>
    <property type="match status" value="1"/>
</dbReference>
<dbReference type="Gene3D" id="2.60.120.10">
    <property type="entry name" value="Jelly Rolls"/>
    <property type="match status" value="1"/>
</dbReference>
<dbReference type="PANTHER" id="PTHR43280:SF32">
    <property type="entry name" value="TRANSCRIPTIONAL REGULATORY PROTEIN"/>
    <property type="match status" value="1"/>
</dbReference>
<proteinExistence type="predicted"/>
<dbReference type="SUPFAM" id="SSF51215">
    <property type="entry name" value="Regulatory protein AraC"/>
    <property type="match status" value="1"/>
</dbReference>
<dbReference type="RefSeq" id="WP_162335366.1">
    <property type="nucleotide sequence ID" value="NZ_CP048113.1"/>
</dbReference>
<dbReference type="InterPro" id="IPR003313">
    <property type="entry name" value="AraC-bd"/>
</dbReference>
<gene>
    <name evidence="5" type="ORF">GWR21_29935</name>
</gene>
<dbReference type="InterPro" id="IPR037923">
    <property type="entry name" value="HTH-like"/>
</dbReference>
<dbReference type="CDD" id="cd06999">
    <property type="entry name" value="cupin_HpaA-like_N"/>
    <property type="match status" value="1"/>
</dbReference>
<reference evidence="5 6" key="1">
    <citation type="submission" date="2020-01" db="EMBL/GenBank/DDBJ databases">
        <title>Complete genome sequence of Chitinophaga sp. H33E-04 isolated from quinoa roots.</title>
        <authorList>
            <person name="Weon H.-Y."/>
            <person name="Lee S.A."/>
        </authorList>
    </citation>
    <scope>NUCLEOTIDE SEQUENCE [LARGE SCALE GENOMIC DNA]</scope>
    <source>
        <strain evidence="5 6">H33E-04</strain>
    </source>
</reference>
<dbReference type="SMART" id="SM00342">
    <property type="entry name" value="HTH_ARAC"/>
    <property type="match status" value="1"/>
</dbReference>
<dbReference type="InterPro" id="IPR018060">
    <property type="entry name" value="HTH_AraC"/>
</dbReference>
<evidence type="ECO:0000256" key="2">
    <source>
        <dbReference type="ARBA" id="ARBA00023125"/>
    </source>
</evidence>
<dbReference type="Pfam" id="PF02311">
    <property type="entry name" value="AraC_binding"/>
    <property type="match status" value="1"/>
</dbReference>
<dbReference type="SUPFAM" id="SSF46689">
    <property type="entry name" value="Homeodomain-like"/>
    <property type="match status" value="1"/>
</dbReference>
<dbReference type="Proteomes" id="UP000476411">
    <property type="component" value="Chromosome"/>
</dbReference>
<evidence type="ECO:0000259" key="4">
    <source>
        <dbReference type="PROSITE" id="PS01124"/>
    </source>
</evidence>
<keyword evidence="1" id="KW-0805">Transcription regulation</keyword>
<evidence type="ECO:0000256" key="3">
    <source>
        <dbReference type="ARBA" id="ARBA00023163"/>
    </source>
</evidence>
<dbReference type="InterPro" id="IPR014710">
    <property type="entry name" value="RmlC-like_jellyroll"/>
</dbReference>
<evidence type="ECO:0000313" key="6">
    <source>
        <dbReference type="Proteomes" id="UP000476411"/>
    </source>
</evidence>